<dbReference type="InterPro" id="IPR036264">
    <property type="entry name" value="Bact_exopeptidase_dim_dom"/>
</dbReference>
<feature type="binding site" evidence="3">
    <location>
        <position position="106"/>
    </location>
    <ligand>
        <name>Zn(2+)</name>
        <dbReference type="ChEBI" id="CHEBI:29105"/>
        <label>2</label>
    </ligand>
</feature>
<dbReference type="Gene3D" id="3.40.630.10">
    <property type="entry name" value="Zn peptidases"/>
    <property type="match status" value="1"/>
</dbReference>
<keyword evidence="2 4" id="KW-0378">Hydrolase</keyword>
<evidence type="ECO:0000313" key="5">
    <source>
        <dbReference type="Proteomes" id="UP000298781"/>
    </source>
</evidence>
<dbReference type="SUPFAM" id="SSF55031">
    <property type="entry name" value="Bacterial exopeptidase dimerisation domain"/>
    <property type="match status" value="1"/>
</dbReference>
<feature type="binding site" evidence="3">
    <location>
        <position position="406"/>
    </location>
    <ligand>
        <name>Zn(2+)</name>
        <dbReference type="ChEBI" id="CHEBI:29105"/>
        <label>2</label>
    </ligand>
</feature>
<name>A0A4D7BAF1_9HYPH</name>
<dbReference type="Proteomes" id="UP000298781">
    <property type="component" value="Chromosome"/>
</dbReference>
<feature type="binding site" evidence="3">
    <location>
        <position position="95"/>
    </location>
    <ligand>
        <name>Zn(2+)</name>
        <dbReference type="ChEBI" id="CHEBI:29105"/>
        <label>1</label>
    </ligand>
</feature>
<dbReference type="NCBIfam" id="TIGR01879">
    <property type="entry name" value="hydantase"/>
    <property type="match status" value="1"/>
</dbReference>
<comment type="cofactor">
    <cofactor evidence="3">
        <name>Zn(2+)</name>
        <dbReference type="ChEBI" id="CHEBI:29105"/>
    </cofactor>
    <text evidence="3">Binds 2 Zn(2+) ions per subunit.</text>
</comment>
<keyword evidence="3" id="KW-0479">Metal-binding</keyword>
<dbReference type="PANTHER" id="PTHR32494:SF5">
    <property type="entry name" value="ALLANTOATE AMIDOHYDROLASE"/>
    <property type="match status" value="1"/>
</dbReference>
<dbReference type="KEGG" id="pstg:E8M01_27310"/>
<dbReference type="Gene3D" id="3.30.70.360">
    <property type="match status" value="1"/>
</dbReference>
<reference evidence="4 5" key="1">
    <citation type="submission" date="2019-04" db="EMBL/GenBank/DDBJ databases">
        <title>Phreatobacter aquaticus sp. nov.</title>
        <authorList>
            <person name="Choi A."/>
        </authorList>
    </citation>
    <scope>NUCLEOTIDE SEQUENCE [LARGE SCALE GENOMIC DNA]</scope>
    <source>
        <strain evidence="4 5">KCTC 52518</strain>
    </source>
</reference>
<dbReference type="GO" id="GO:0046872">
    <property type="term" value="F:metal ion binding"/>
    <property type="evidence" value="ECO:0007669"/>
    <property type="project" value="UniProtKB-KW"/>
</dbReference>
<sequence length="433" mass="46328">MTSVLAKTTETPRALAGERDRRLAEQLFAELAAATGDGVGISRESFGAGESLALDIIEAKARALGLATERDAGANLVVTLEGREPDLPFLACGSHLDSVPQGGNFDGAAGCVAGLAVLAGWRADGIRPRRTLKLFCLRGEESAWFGRAYMGSSALFGRLTPEDLKAPHAVNGRPLADAMRDVGADMARIARGEPLIDAARIAGWLELHIEQGPVLVARGLPVGIVTGIRGNLRHRVVECVGEAGHSGAVPRWLRRDAVFACAELITHLDRHWRTLLERGRDLVVTSGIVGTDAAEHAIARIPGLVRFSFEIRSQNRETLDAFYDLFVSECRGIGEERGVEFRLDRLMESAPAAMDEGWIERLRAAARALGLPDEPIPSGAGHDAAVFANAGVPSAMIFVRNEHGSHNPHEAMAIDDFLAGVAVMRHALTEAMS</sequence>
<comment type="similarity">
    <text evidence="1">Belongs to the peptidase M20 family.</text>
</comment>
<dbReference type="Pfam" id="PF01546">
    <property type="entry name" value="Peptidase_M20"/>
    <property type="match status" value="1"/>
</dbReference>
<protein>
    <submittedName>
        <fullName evidence="4">Zn-dependent hydrolase</fullName>
    </submittedName>
</protein>
<dbReference type="InterPro" id="IPR010158">
    <property type="entry name" value="Amidase_Cbmase"/>
</dbReference>
<organism evidence="4 5">
    <name type="scientific">Phreatobacter stygius</name>
    <dbReference type="NCBI Taxonomy" id="1940610"/>
    <lineage>
        <taxon>Bacteria</taxon>
        <taxon>Pseudomonadati</taxon>
        <taxon>Pseudomonadota</taxon>
        <taxon>Alphaproteobacteria</taxon>
        <taxon>Hyphomicrobiales</taxon>
        <taxon>Phreatobacteraceae</taxon>
        <taxon>Phreatobacter</taxon>
    </lineage>
</organism>
<accession>A0A4D7BAF1</accession>
<feature type="binding site" evidence="3">
    <location>
        <position position="141"/>
    </location>
    <ligand>
        <name>Zn(2+)</name>
        <dbReference type="ChEBI" id="CHEBI:29105"/>
        <label>2</label>
    </ligand>
</feature>
<evidence type="ECO:0000256" key="3">
    <source>
        <dbReference type="PIRSR" id="PIRSR001235-1"/>
    </source>
</evidence>
<feature type="binding site" evidence="3">
    <location>
        <position position="208"/>
    </location>
    <ligand>
        <name>Zn(2+)</name>
        <dbReference type="ChEBI" id="CHEBI:29105"/>
        <label>1</label>
    </ligand>
</feature>
<dbReference type="GO" id="GO:0016813">
    <property type="term" value="F:hydrolase activity, acting on carbon-nitrogen (but not peptide) bonds, in linear amidines"/>
    <property type="evidence" value="ECO:0007669"/>
    <property type="project" value="InterPro"/>
</dbReference>
<dbReference type="PANTHER" id="PTHR32494">
    <property type="entry name" value="ALLANTOATE DEIMINASE-RELATED"/>
    <property type="match status" value="1"/>
</dbReference>
<proteinExistence type="inferred from homology"/>
<gene>
    <name evidence="4" type="ORF">E8M01_27310</name>
</gene>
<evidence type="ECO:0000256" key="2">
    <source>
        <dbReference type="ARBA" id="ARBA00022801"/>
    </source>
</evidence>
<dbReference type="AlphaFoldDB" id="A0A4D7BAF1"/>
<keyword evidence="3" id="KW-0862">Zinc</keyword>
<dbReference type="RefSeq" id="WP_136963040.1">
    <property type="nucleotide sequence ID" value="NZ_CP039690.1"/>
</dbReference>
<keyword evidence="5" id="KW-1185">Reference proteome</keyword>
<feature type="binding site" evidence="3">
    <location>
        <position position="106"/>
    </location>
    <ligand>
        <name>Zn(2+)</name>
        <dbReference type="ChEBI" id="CHEBI:29105"/>
        <label>1</label>
    </ligand>
</feature>
<dbReference type="EMBL" id="CP039690">
    <property type="protein sequence ID" value="QCI67610.1"/>
    <property type="molecule type" value="Genomic_DNA"/>
</dbReference>
<dbReference type="OrthoDB" id="9808195at2"/>
<dbReference type="PIRSF" id="PIRSF001235">
    <property type="entry name" value="Amidase_carbamoylase"/>
    <property type="match status" value="1"/>
</dbReference>
<evidence type="ECO:0000313" key="4">
    <source>
        <dbReference type="EMBL" id="QCI67610.1"/>
    </source>
</evidence>
<dbReference type="SUPFAM" id="SSF53187">
    <property type="entry name" value="Zn-dependent exopeptidases"/>
    <property type="match status" value="1"/>
</dbReference>
<evidence type="ECO:0000256" key="1">
    <source>
        <dbReference type="ARBA" id="ARBA00006153"/>
    </source>
</evidence>
<dbReference type="InterPro" id="IPR002933">
    <property type="entry name" value="Peptidase_M20"/>
</dbReference>